<feature type="binding site" evidence="8">
    <location>
        <position position="441"/>
    </location>
    <ligand>
        <name>(6S)-5-formyl-5,6,7,8-tetrahydrofolate</name>
        <dbReference type="ChEBI" id="CHEBI:57457"/>
    </ligand>
</feature>
<dbReference type="InterPro" id="IPR006073">
    <property type="entry name" value="GTP-bd"/>
</dbReference>
<dbReference type="EMBL" id="OBEL01000003">
    <property type="protein sequence ID" value="SNZ19888.1"/>
    <property type="molecule type" value="Genomic_DNA"/>
</dbReference>
<dbReference type="NCBIfam" id="TIGR00450">
    <property type="entry name" value="mnmE_trmE_thdF"/>
    <property type="match status" value="1"/>
</dbReference>
<evidence type="ECO:0000256" key="3">
    <source>
        <dbReference type="ARBA" id="ARBA00022741"/>
    </source>
</evidence>
<comment type="similarity">
    <text evidence="1 8 9">Belongs to the TRAFAC class TrmE-Era-EngA-EngB-Septin-like GTPase superfamily. TrmE GTPase family.</text>
</comment>
<keyword evidence="3 8" id="KW-0547">Nucleotide-binding</keyword>
<dbReference type="GO" id="GO:0046872">
    <property type="term" value="F:metal ion binding"/>
    <property type="evidence" value="ECO:0007669"/>
    <property type="project" value="UniProtKB-KW"/>
</dbReference>
<evidence type="ECO:0000313" key="13">
    <source>
        <dbReference type="EMBL" id="SNZ19888.1"/>
    </source>
</evidence>
<dbReference type="Proteomes" id="UP000219439">
    <property type="component" value="Unassembled WGS sequence"/>
</dbReference>
<evidence type="ECO:0000256" key="5">
    <source>
        <dbReference type="ARBA" id="ARBA00022842"/>
    </source>
</evidence>
<dbReference type="GO" id="GO:0005525">
    <property type="term" value="F:GTP binding"/>
    <property type="evidence" value="ECO:0007669"/>
    <property type="project" value="UniProtKB-UniRule"/>
</dbReference>
<feature type="binding site" evidence="8">
    <location>
        <begin position="269"/>
        <end position="272"/>
    </location>
    <ligand>
        <name>GTP</name>
        <dbReference type="ChEBI" id="CHEBI:37565"/>
    </ligand>
</feature>
<dbReference type="Gene3D" id="1.20.120.430">
    <property type="entry name" value="tRNA modification GTPase MnmE domain 2"/>
    <property type="match status" value="1"/>
</dbReference>
<dbReference type="GO" id="GO:0003924">
    <property type="term" value="F:GTPase activity"/>
    <property type="evidence" value="ECO:0007669"/>
    <property type="project" value="UniProtKB-UniRule"/>
</dbReference>
<accession>A0A285PEM4</accession>
<dbReference type="HAMAP" id="MF_00379">
    <property type="entry name" value="GTPase_MnmE"/>
    <property type="match status" value="1"/>
</dbReference>
<evidence type="ECO:0000259" key="10">
    <source>
        <dbReference type="Pfam" id="PF01926"/>
    </source>
</evidence>
<feature type="domain" description="MnmE helical" evidence="12">
    <location>
        <begin position="121"/>
        <end position="438"/>
    </location>
</feature>
<dbReference type="EC" id="3.6.-.-" evidence="8"/>
<dbReference type="GO" id="GO:0002098">
    <property type="term" value="P:tRNA wobble uridine modification"/>
    <property type="evidence" value="ECO:0007669"/>
    <property type="project" value="TreeGrafter"/>
</dbReference>
<keyword evidence="7 8" id="KW-0342">GTP-binding</keyword>
<feature type="binding site" evidence="8">
    <location>
        <begin position="244"/>
        <end position="250"/>
    </location>
    <ligand>
        <name>GTP</name>
        <dbReference type="ChEBI" id="CHEBI:37565"/>
    </ligand>
</feature>
<dbReference type="InterPro" id="IPR027417">
    <property type="entry name" value="P-loop_NTPase"/>
</dbReference>
<keyword evidence="4 8" id="KW-0378">Hydrolase</keyword>
<name>A0A285PEM4_9HYPH</name>
<feature type="binding site" evidence="8">
    <location>
        <begin position="225"/>
        <end position="230"/>
    </location>
    <ligand>
        <name>GTP</name>
        <dbReference type="ChEBI" id="CHEBI:37565"/>
    </ligand>
</feature>
<comment type="function">
    <text evidence="8">Exhibits a very high intrinsic GTPase hydrolysis rate. Involved in the addition of a carboxymethylaminomethyl (cmnm) group at the wobble position (U34) of certain tRNAs, forming tRNA-cmnm(5)s(2)U34.</text>
</comment>
<sequence>MTTIFALSSGAVPAGVAVFRLSGSKALEIAGQIVESPPKPRMASLRYLKDPRNGDVIDQVLILTFPGPSSFTGEDCVELHCHGGRAVVSAVIELLSSFEDCRLAEAGEFSRRAFENGKMDLMEVEGLADLIHAETDQQRRQAIRQASGHHREQLGSWRDTLLYGRSMIEAELDFADEEDVPGSVSDVIWPKISALKSEMEQHLSQARSGERVREGLQVVLVGHPNAGKSSLLNWFAKRDVAIVTEEAGTTRDLLEVHLDIEGYPVVLVDTAGLRDAENLVEKEGIRRALDRSRVADLLIEIVDSSQTVDRVVVESEADRLVLFNKEDRVGSERNLSNLKEGSFSVSIKHETGMQDFYDSFVKHIEKSFMGAENVLITQKRQADALALCVDYVEKALIYSDLPIEIRSEFLRMAGEELGKITGQIDVEEMLGVIFSQFCVGK</sequence>
<gene>
    <name evidence="8" type="primary">mnmE</name>
    <name evidence="8" type="synonym">trmE</name>
    <name evidence="13" type="ORF">SAMN06265368_2984</name>
</gene>
<keyword evidence="2 8" id="KW-0819">tRNA processing</keyword>
<dbReference type="InterPro" id="IPR005225">
    <property type="entry name" value="Small_GTP-bd"/>
</dbReference>
<feature type="binding site" evidence="8">
    <location>
        <position position="118"/>
    </location>
    <ligand>
        <name>(6S)-5-formyl-5,6,7,8-tetrahydrofolate</name>
        <dbReference type="ChEBI" id="CHEBI:57457"/>
    </ligand>
</feature>
<dbReference type="OrthoDB" id="9805918at2"/>
<evidence type="ECO:0000259" key="12">
    <source>
        <dbReference type="Pfam" id="PF12631"/>
    </source>
</evidence>
<feature type="domain" description="G" evidence="10">
    <location>
        <begin position="217"/>
        <end position="322"/>
    </location>
</feature>
<evidence type="ECO:0000256" key="2">
    <source>
        <dbReference type="ARBA" id="ARBA00022694"/>
    </source>
</evidence>
<evidence type="ECO:0000256" key="6">
    <source>
        <dbReference type="ARBA" id="ARBA00022958"/>
    </source>
</evidence>
<keyword evidence="6 8" id="KW-0630">Potassium</keyword>
<keyword evidence="8" id="KW-0479">Metal-binding</keyword>
<evidence type="ECO:0000259" key="11">
    <source>
        <dbReference type="Pfam" id="PF10396"/>
    </source>
</evidence>
<dbReference type="SUPFAM" id="SSF52540">
    <property type="entry name" value="P-loop containing nucleoside triphosphate hydrolases"/>
    <property type="match status" value="1"/>
</dbReference>
<dbReference type="InterPro" id="IPR018948">
    <property type="entry name" value="GTP-bd_TrmE_N"/>
</dbReference>
<keyword evidence="8" id="KW-0963">Cytoplasm</keyword>
<dbReference type="Pfam" id="PF01926">
    <property type="entry name" value="MMR_HSR1"/>
    <property type="match status" value="1"/>
</dbReference>
<dbReference type="NCBIfam" id="NF003661">
    <property type="entry name" value="PRK05291.1-3"/>
    <property type="match status" value="1"/>
</dbReference>
<dbReference type="PANTHER" id="PTHR42714">
    <property type="entry name" value="TRNA MODIFICATION GTPASE GTPBP3"/>
    <property type="match status" value="1"/>
</dbReference>
<comment type="caution">
    <text evidence="8">Lacks conserved residue(s) required for the propagation of feature annotation.</text>
</comment>
<dbReference type="InterPro" id="IPR031168">
    <property type="entry name" value="G_TrmE"/>
</dbReference>
<proteinExistence type="inferred from homology"/>
<feature type="binding site" evidence="8">
    <location>
        <position position="229"/>
    </location>
    <ligand>
        <name>Mg(2+)</name>
        <dbReference type="ChEBI" id="CHEBI:18420"/>
    </ligand>
</feature>
<dbReference type="FunFam" id="3.30.1360.120:FF:000007">
    <property type="entry name" value="tRNA modification GTPase GTPBP3, mitochondrial"/>
    <property type="match status" value="1"/>
</dbReference>
<dbReference type="AlphaFoldDB" id="A0A285PEM4"/>
<dbReference type="InterPro" id="IPR004520">
    <property type="entry name" value="GTPase_MnmE"/>
</dbReference>
<evidence type="ECO:0000256" key="1">
    <source>
        <dbReference type="ARBA" id="ARBA00011043"/>
    </source>
</evidence>
<evidence type="ECO:0000256" key="9">
    <source>
        <dbReference type="RuleBase" id="RU003313"/>
    </source>
</evidence>
<dbReference type="SUPFAM" id="SSF116878">
    <property type="entry name" value="TrmE connector domain"/>
    <property type="match status" value="1"/>
</dbReference>
<protein>
    <recommendedName>
        <fullName evidence="8">tRNA modification GTPase MnmE</fullName>
        <ecNumber evidence="8">3.6.-.-</ecNumber>
    </recommendedName>
</protein>
<dbReference type="PANTHER" id="PTHR42714:SF2">
    <property type="entry name" value="TRNA MODIFICATION GTPASE GTPBP3, MITOCHONDRIAL"/>
    <property type="match status" value="1"/>
</dbReference>
<evidence type="ECO:0000313" key="14">
    <source>
        <dbReference type="Proteomes" id="UP000219439"/>
    </source>
</evidence>
<dbReference type="InterPro" id="IPR027368">
    <property type="entry name" value="MnmE_dom2"/>
</dbReference>
<comment type="subcellular location">
    <subcellularLocation>
        <location evidence="8">Cytoplasm</location>
    </subcellularLocation>
</comment>
<feature type="binding site" evidence="8">
    <location>
        <position position="20"/>
    </location>
    <ligand>
        <name>(6S)-5-formyl-5,6,7,8-tetrahydrofolate</name>
        <dbReference type="ChEBI" id="CHEBI:57457"/>
    </ligand>
</feature>
<organism evidence="13 14">
    <name type="scientific">Cohaesibacter gelatinilyticus</name>
    <dbReference type="NCBI Taxonomy" id="372072"/>
    <lineage>
        <taxon>Bacteria</taxon>
        <taxon>Pseudomonadati</taxon>
        <taxon>Pseudomonadota</taxon>
        <taxon>Alphaproteobacteria</taxon>
        <taxon>Hyphomicrobiales</taxon>
        <taxon>Cohaesibacteraceae</taxon>
    </lineage>
</organism>
<feature type="domain" description="GTP-binding protein TrmE N-terminal" evidence="11">
    <location>
        <begin position="3"/>
        <end position="118"/>
    </location>
</feature>
<dbReference type="InterPro" id="IPR025867">
    <property type="entry name" value="MnmE_helical"/>
</dbReference>
<reference evidence="13 14" key="1">
    <citation type="submission" date="2017-09" db="EMBL/GenBank/DDBJ databases">
        <authorList>
            <person name="Ehlers B."/>
            <person name="Leendertz F.H."/>
        </authorList>
    </citation>
    <scope>NUCLEOTIDE SEQUENCE [LARGE SCALE GENOMIC DNA]</scope>
    <source>
        <strain evidence="13 14">DSM 18289</strain>
    </source>
</reference>
<comment type="cofactor">
    <cofactor evidence="8">
        <name>K(+)</name>
        <dbReference type="ChEBI" id="CHEBI:29103"/>
    </cofactor>
    <text evidence="8">Binds 1 potassium ion per subunit.</text>
</comment>
<dbReference type="Pfam" id="PF12631">
    <property type="entry name" value="MnmE_helical"/>
    <property type="match status" value="1"/>
</dbReference>
<feature type="binding site" evidence="8">
    <location>
        <position position="78"/>
    </location>
    <ligand>
        <name>(6S)-5-formyl-5,6,7,8-tetrahydrofolate</name>
        <dbReference type="ChEBI" id="CHEBI:57457"/>
    </ligand>
</feature>
<evidence type="ECO:0000256" key="7">
    <source>
        <dbReference type="ARBA" id="ARBA00023134"/>
    </source>
</evidence>
<keyword evidence="5 8" id="KW-0460">Magnesium</keyword>
<evidence type="ECO:0000256" key="4">
    <source>
        <dbReference type="ARBA" id="ARBA00022801"/>
    </source>
</evidence>
<dbReference type="Pfam" id="PF10396">
    <property type="entry name" value="TrmE_N"/>
    <property type="match status" value="1"/>
</dbReference>
<dbReference type="NCBIfam" id="TIGR00231">
    <property type="entry name" value="small_GTP"/>
    <property type="match status" value="1"/>
</dbReference>
<dbReference type="Gene3D" id="3.30.1360.120">
    <property type="entry name" value="Probable tRNA modification gtpase trme, domain 1"/>
    <property type="match status" value="1"/>
</dbReference>
<feature type="binding site" evidence="8">
    <location>
        <position position="250"/>
    </location>
    <ligand>
        <name>Mg(2+)</name>
        <dbReference type="ChEBI" id="CHEBI:18420"/>
    </ligand>
</feature>
<keyword evidence="14" id="KW-1185">Reference proteome</keyword>
<comment type="subunit">
    <text evidence="8">Homodimer. Heterotetramer of two MnmE and two MnmG subunits.</text>
</comment>
<dbReference type="CDD" id="cd14858">
    <property type="entry name" value="TrmE_N"/>
    <property type="match status" value="1"/>
</dbReference>
<evidence type="ECO:0000256" key="8">
    <source>
        <dbReference type="HAMAP-Rule" id="MF_00379"/>
    </source>
</evidence>
<dbReference type="Gene3D" id="3.40.50.300">
    <property type="entry name" value="P-loop containing nucleotide triphosphate hydrolases"/>
    <property type="match status" value="1"/>
</dbReference>
<dbReference type="InterPro" id="IPR027266">
    <property type="entry name" value="TrmE/GcvT-like"/>
</dbReference>
<dbReference type="CDD" id="cd04164">
    <property type="entry name" value="trmE"/>
    <property type="match status" value="1"/>
</dbReference>
<dbReference type="GO" id="GO:0005737">
    <property type="term" value="C:cytoplasm"/>
    <property type="evidence" value="ECO:0007669"/>
    <property type="project" value="UniProtKB-SubCell"/>
</dbReference>
<dbReference type="GO" id="GO:0030488">
    <property type="term" value="P:tRNA methylation"/>
    <property type="evidence" value="ECO:0007669"/>
    <property type="project" value="TreeGrafter"/>
</dbReference>
<dbReference type="RefSeq" id="WP_097154252.1">
    <property type="nucleotide sequence ID" value="NZ_OBEL01000003.1"/>
</dbReference>